<evidence type="ECO:0000259" key="3">
    <source>
        <dbReference type="PROSITE" id="PS50879"/>
    </source>
</evidence>
<dbReference type="InterPro" id="IPR036397">
    <property type="entry name" value="RNaseH_sf"/>
</dbReference>
<keyword evidence="4" id="KW-0695">RNA-directed DNA polymerase</keyword>
<dbReference type="CDD" id="cd09276">
    <property type="entry name" value="Rnase_HI_RT_non_LTR"/>
    <property type="match status" value="1"/>
</dbReference>
<dbReference type="GO" id="GO:0003676">
    <property type="term" value="F:nucleic acid binding"/>
    <property type="evidence" value="ECO:0007669"/>
    <property type="project" value="InterPro"/>
</dbReference>
<dbReference type="InterPro" id="IPR043502">
    <property type="entry name" value="DNA/RNA_pol_sf"/>
</dbReference>
<dbReference type="Pfam" id="PF00078">
    <property type="entry name" value="RVT_1"/>
    <property type="match status" value="1"/>
</dbReference>
<dbReference type="SMART" id="SM00343">
    <property type="entry name" value="ZnF_C2HC"/>
    <property type="match status" value="2"/>
</dbReference>
<organism evidence="4 5">
    <name type="scientific">Araneus ventricosus</name>
    <name type="common">Orbweaver spider</name>
    <name type="synonym">Epeira ventricosa</name>
    <dbReference type="NCBI Taxonomy" id="182803"/>
    <lineage>
        <taxon>Eukaryota</taxon>
        <taxon>Metazoa</taxon>
        <taxon>Ecdysozoa</taxon>
        <taxon>Arthropoda</taxon>
        <taxon>Chelicerata</taxon>
        <taxon>Arachnida</taxon>
        <taxon>Araneae</taxon>
        <taxon>Araneomorphae</taxon>
        <taxon>Entelegynae</taxon>
        <taxon>Araneoidea</taxon>
        <taxon>Araneidae</taxon>
        <taxon>Araneus</taxon>
    </lineage>
</organism>
<dbReference type="SUPFAM" id="SSF56672">
    <property type="entry name" value="DNA/RNA polymerases"/>
    <property type="match status" value="1"/>
</dbReference>
<evidence type="ECO:0000313" key="5">
    <source>
        <dbReference type="Proteomes" id="UP000499080"/>
    </source>
</evidence>
<dbReference type="InterPro" id="IPR012337">
    <property type="entry name" value="RNaseH-like_sf"/>
</dbReference>
<accession>A0A4Y2BSI0</accession>
<evidence type="ECO:0000313" key="4">
    <source>
        <dbReference type="EMBL" id="GBL94587.1"/>
    </source>
</evidence>
<dbReference type="InterPro" id="IPR002156">
    <property type="entry name" value="RNaseH_domain"/>
</dbReference>
<feature type="region of interest" description="Disordered" evidence="1">
    <location>
        <begin position="1392"/>
        <end position="1446"/>
    </location>
</feature>
<feature type="compositionally biased region" description="Basic and acidic residues" evidence="1">
    <location>
        <begin position="1436"/>
        <end position="1446"/>
    </location>
</feature>
<dbReference type="InterPro" id="IPR036875">
    <property type="entry name" value="Znf_CCHC_sf"/>
</dbReference>
<gene>
    <name evidence="4" type="primary">RTase_3</name>
    <name evidence="4" type="ORF">AVEN_235665_1</name>
</gene>
<dbReference type="InterPro" id="IPR000477">
    <property type="entry name" value="RT_dom"/>
</dbReference>
<dbReference type="Gene3D" id="4.10.60.10">
    <property type="entry name" value="Zinc finger, CCHC-type"/>
    <property type="match status" value="1"/>
</dbReference>
<dbReference type="InterPro" id="IPR001878">
    <property type="entry name" value="Znf_CCHC"/>
</dbReference>
<evidence type="ECO:0000256" key="1">
    <source>
        <dbReference type="SAM" id="MobiDB-lite"/>
    </source>
</evidence>
<protein>
    <submittedName>
        <fullName evidence="4">Putative RNA-directed DNA polymerase from transposon BS</fullName>
    </submittedName>
</protein>
<dbReference type="Gene3D" id="3.30.420.10">
    <property type="entry name" value="Ribonuclease H-like superfamily/Ribonuclease H"/>
    <property type="match status" value="1"/>
</dbReference>
<dbReference type="SUPFAM" id="SSF53098">
    <property type="entry name" value="Ribonuclease H-like"/>
    <property type="match status" value="1"/>
</dbReference>
<dbReference type="PROSITE" id="PS50879">
    <property type="entry name" value="RNASE_H_1"/>
    <property type="match status" value="1"/>
</dbReference>
<dbReference type="PANTHER" id="PTHR36688:SF2">
    <property type="entry name" value="ENDONUCLEASE_EXONUCLEASE_PHOSPHATASE DOMAIN-CONTAINING PROTEIN"/>
    <property type="match status" value="1"/>
</dbReference>
<feature type="region of interest" description="Disordered" evidence="1">
    <location>
        <begin position="1231"/>
        <end position="1266"/>
    </location>
</feature>
<dbReference type="Proteomes" id="UP000499080">
    <property type="component" value="Unassembled WGS sequence"/>
</dbReference>
<dbReference type="SUPFAM" id="SSF57756">
    <property type="entry name" value="Retrovirus zinc finger-like domains"/>
    <property type="match status" value="1"/>
</dbReference>
<dbReference type="GO" id="GO:0004523">
    <property type="term" value="F:RNA-DNA hybrid ribonuclease activity"/>
    <property type="evidence" value="ECO:0007669"/>
    <property type="project" value="InterPro"/>
</dbReference>
<dbReference type="PANTHER" id="PTHR36688">
    <property type="entry name" value="ENDO/EXONUCLEASE/PHOSPHATASE DOMAIN-CONTAINING PROTEIN"/>
    <property type="match status" value="1"/>
</dbReference>
<dbReference type="GO" id="GO:0008270">
    <property type="term" value="F:zinc ion binding"/>
    <property type="evidence" value="ECO:0007669"/>
    <property type="project" value="InterPro"/>
</dbReference>
<sequence>MNCRFILEFYLPLFIKHHIFYHRDLVYLPYVWRSLAKNGSCAIKPQSTNQPTIDLAICSPSLLPFFSFQTDPDLHNSDHFPIILTDNRHSHLHTVFSSFKYDLANWTKFTSTACITTTMVCDNPIDTAVHQITETLIAAAEDSIPKTKNNFRRQRKVWWNSDCREAYKNQRKAWGRFRRYPTSANFILYKQAKAYSRRIQRQSQRESWERYVSSLNSTISSKKLWEKVKKASGIFTDRNINILYQNGIPVTSLQDIANCIASTLSQTSNSNTYPSSFQNHKKLAEKQKLNFKSNSYAPYNTDFTFHELKVCLSEVKKTSPGPDNISYQMIKHLSNSSLQNLLLLYNRIWHEHCFPSSWQQAIIIPIPKPGKDPSNPLNYRPIALTNCLCKLMEKMVNRRLVYYLEHNKILSPFQSGFRPGRCTIDNLLALETDIRTTFLKRQHLVAIFFDIEKAYDRSWRYGILQDLFNCNLRGNLPIFIQNFLRLRQFRVKVGYQLSDLFIQEEGVPQGSVLSVTLFALKINSIFKHLQPSIKSFLYVDDLYISGSGDNMAFIERQLQIAVNKLTEWSILNGFTFSTSKTSCVHFCRKRRLHPEPEIKLYDQVINVVSEVKFLGIIFDKKLTFLPHVLQLRKKLDRALNILKVLSNTSWGASRLSLLRVYRAAILSKIDYGCTIYGSARQSVLQKLNTIHHSALRLCSGAFRTSPVESLYLECHEPSLEHRRQMLTLHYFSKILTNPNHPYFNYKQSRFLQRLQDARPSVVPSFFTRAAGFLHDFNLETTQLLPNPVILLTPWIPHGLKFLNPFENYDKTNTDSDIYLKLFTHHRELYHHFIPVFTDGSKSSTQTSFACVFINSTLSFQLHPSCSIFTAEIRAILHSLSEISNYPADNYIIYSDSLSVLQALSSLHRHSHPLAFSILDLHDRLVCKGFSILLCWVPSHVGISGNEIADIAAKNASAVLDNSTPLKDFKHYIRLALHSRWENRWNSQSMNKLHSIKPVVTPWPILTNRKADTIVTRLRVGHTRYTHRHLLMGEQAPMCTQCNCIILANSGPCAIKPQPINQPIKGVISCGELLNESEEKITEELKSQGVIHVLRITLRRDGQLLNTKHLILTFDSNKLPENIKAGYMRLSVRTYIPNPLRCFKCQRFGHSKTSCRGTLTCARCAEVGHESTDCTRTEKCVNCKGEHTSFSRNCFAWKQEKEIISTKIKKQISYQEARKLVKSLTPTPGNSYVSAVKKSTAPSTQTNQDISADSTSKQSVPIPSTPPAITNLSNPFIPSVAPLCENTSASPDLTDFKLVSKRKKLKTLLLKQIASPQQKRFQNVTLPLLLKLLTPFRQGFCASKLHQAIPTKDNISTHKSTFKPLETTKPTTVDIELLPMAVLPPLEKRILQSRESDADADAEMSSSSLSEEDALEYNMSEDLEDSPAVISPPPSSKPEKGEKYKNR</sequence>
<dbReference type="OrthoDB" id="6433748at2759"/>
<feature type="compositionally biased region" description="Polar residues" evidence="1">
    <location>
        <begin position="1239"/>
        <end position="1266"/>
    </location>
</feature>
<dbReference type="GO" id="GO:0042575">
    <property type="term" value="C:DNA polymerase complex"/>
    <property type="evidence" value="ECO:0007669"/>
    <property type="project" value="UniProtKB-ARBA"/>
</dbReference>
<dbReference type="GO" id="GO:0003964">
    <property type="term" value="F:RNA-directed DNA polymerase activity"/>
    <property type="evidence" value="ECO:0007669"/>
    <property type="project" value="UniProtKB-KW"/>
</dbReference>
<feature type="domain" description="RNase H type-1" evidence="3">
    <location>
        <begin position="829"/>
        <end position="957"/>
    </location>
</feature>
<keyword evidence="5" id="KW-1185">Reference proteome</keyword>
<dbReference type="PROSITE" id="PS50878">
    <property type="entry name" value="RT_POL"/>
    <property type="match status" value="1"/>
</dbReference>
<evidence type="ECO:0000259" key="2">
    <source>
        <dbReference type="PROSITE" id="PS50878"/>
    </source>
</evidence>
<dbReference type="CDD" id="cd01650">
    <property type="entry name" value="RT_nLTR_like"/>
    <property type="match status" value="1"/>
</dbReference>
<dbReference type="EMBL" id="BGPR01000103">
    <property type="protein sequence ID" value="GBL94587.1"/>
    <property type="molecule type" value="Genomic_DNA"/>
</dbReference>
<dbReference type="InterPro" id="IPR052560">
    <property type="entry name" value="RdDP_mobile_element"/>
</dbReference>
<dbReference type="InterPro" id="IPR036691">
    <property type="entry name" value="Endo/exonu/phosph_ase_sf"/>
</dbReference>
<keyword evidence="4" id="KW-0808">Transferase</keyword>
<proteinExistence type="predicted"/>
<feature type="compositionally biased region" description="Acidic residues" evidence="1">
    <location>
        <begin position="1409"/>
        <end position="1424"/>
    </location>
</feature>
<comment type="caution">
    <text evidence="4">The sequence shown here is derived from an EMBL/GenBank/DDBJ whole genome shotgun (WGS) entry which is preliminary data.</text>
</comment>
<reference evidence="4 5" key="1">
    <citation type="journal article" date="2019" name="Sci. Rep.">
        <title>Orb-weaving spider Araneus ventricosus genome elucidates the spidroin gene catalogue.</title>
        <authorList>
            <person name="Kono N."/>
            <person name="Nakamura H."/>
            <person name="Ohtoshi R."/>
            <person name="Moran D.A.P."/>
            <person name="Shinohara A."/>
            <person name="Yoshida Y."/>
            <person name="Fujiwara M."/>
            <person name="Mori M."/>
            <person name="Tomita M."/>
            <person name="Arakawa K."/>
        </authorList>
    </citation>
    <scope>NUCLEOTIDE SEQUENCE [LARGE SCALE GENOMIC DNA]</scope>
</reference>
<dbReference type="SUPFAM" id="SSF56219">
    <property type="entry name" value="DNase I-like"/>
    <property type="match status" value="1"/>
</dbReference>
<keyword evidence="4" id="KW-0548">Nucleotidyltransferase</keyword>
<feature type="domain" description="Reverse transcriptase" evidence="2">
    <location>
        <begin position="347"/>
        <end position="618"/>
    </location>
</feature>
<name>A0A4Y2BSI0_ARAVE</name>